<comment type="caution">
    <text evidence="1">The sequence shown here is derived from an EMBL/GenBank/DDBJ whole genome shotgun (WGS) entry which is preliminary data.</text>
</comment>
<protein>
    <submittedName>
        <fullName evidence="1">Uncharacterized protein</fullName>
    </submittedName>
</protein>
<organism evidence="1 2">
    <name type="scientific">Salinimonas profundi</name>
    <dbReference type="NCBI Taxonomy" id="2729140"/>
    <lineage>
        <taxon>Bacteria</taxon>
        <taxon>Pseudomonadati</taxon>
        <taxon>Pseudomonadota</taxon>
        <taxon>Gammaproteobacteria</taxon>
        <taxon>Alteromonadales</taxon>
        <taxon>Alteromonadaceae</taxon>
        <taxon>Alteromonas/Salinimonas group</taxon>
        <taxon>Salinimonas</taxon>
    </lineage>
</organism>
<name>A0ABR8LHT3_9ALTE</name>
<evidence type="ECO:0000313" key="1">
    <source>
        <dbReference type="EMBL" id="MBD3584758.1"/>
    </source>
</evidence>
<proteinExistence type="predicted"/>
<dbReference type="Proteomes" id="UP000624419">
    <property type="component" value="Unassembled WGS sequence"/>
</dbReference>
<evidence type="ECO:0000313" key="2">
    <source>
        <dbReference type="Proteomes" id="UP000624419"/>
    </source>
</evidence>
<dbReference type="EMBL" id="JABBXD010000001">
    <property type="protein sequence ID" value="MBD3584758.1"/>
    <property type="molecule type" value="Genomic_DNA"/>
</dbReference>
<reference evidence="1 2" key="1">
    <citation type="submission" date="2020-04" db="EMBL/GenBank/DDBJ databases">
        <title>Salinimonas sp. HHU 13199.</title>
        <authorList>
            <person name="Cui X."/>
            <person name="Zhang D."/>
        </authorList>
    </citation>
    <scope>NUCLEOTIDE SEQUENCE [LARGE SCALE GENOMIC DNA]</scope>
    <source>
        <strain evidence="1 2">HHU 13199</strain>
    </source>
</reference>
<sequence>MEVLDINSVNAVDGGFRPPTNIFPGMNARLALTTFRGMGLVGMAFGMGYSAGTYLAENTGIDEWIADAAWGLTH</sequence>
<gene>
    <name evidence="1" type="ORF">HHX48_03290</name>
</gene>
<keyword evidence="2" id="KW-1185">Reference proteome</keyword>
<dbReference type="RefSeq" id="WP_191022197.1">
    <property type="nucleotide sequence ID" value="NZ_JABBXD010000001.1"/>
</dbReference>
<accession>A0ABR8LHT3</accession>